<evidence type="ECO:0000313" key="11">
    <source>
        <dbReference type="Proteomes" id="UP001596066"/>
    </source>
</evidence>
<feature type="region of interest" description="Disordered" evidence="8">
    <location>
        <begin position="1"/>
        <end position="25"/>
    </location>
</feature>
<dbReference type="Gene3D" id="2.130.10.10">
    <property type="entry name" value="YVTN repeat-like/Quinoprotein amine dehydrogenase"/>
    <property type="match status" value="1"/>
</dbReference>
<feature type="region of interest" description="Disordered" evidence="8">
    <location>
        <begin position="549"/>
        <end position="571"/>
    </location>
</feature>
<evidence type="ECO:0000256" key="7">
    <source>
        <dbReference type="PIRNR" id="PIRNR036421"/>
    </source>
</evidence>
<accession>A0ABW0VMB1</accession>
<dbReference type="Pfam" id="PF26549">
    <property type="entry name" value="Tricorn_N"/>
    <property type="match status" value="1"/>
</dbReference>
<feature type="region of interest" description="Disordered" evidence="8">
    <location>
        <begin position="1077"/>
        <end position="1099"/>
    </location>
</feature>
<dbReference type="Pfam" id="PF14685">
    <property type="entry name" value="PDZ_Tricorn"/>
    <property type="match status" value="1"/>
</dbReference>
<dbReference type="InterPro" id="IPR012393">
    <property type="entry name" value="Tricorn_protease"/>
</dbReference>
<comment type="function">
    <text evidence="7">Degrades oligopeptides.</text>
</comment>
<dbReference type="Pfam" id="PF03572">
    <property type="entry name" value="Peptidase_S41"/>
    <property type="match status" value="1"/>
</dbReference>
<keyword evidence="3 7" id="KW-0963">Cytoplasm</keyword>
<dbReference type="Gene3D" id="3.90.226.10">
    <property type="entry name" value="2-enoyl-CoA Hydratase, Chain A, domain 1"/>
    <property type="match status" value="1"/>
</dbReference>
<reference evidence="11" key="1">
    <citation type="journal article" date="2019" name="Int. J. Syst. Evol. Microbiol.">
        <title>The Global Catalogue of Microorganisms (GCM) 10K type strain sequencing project: providing services to taxonomists for standard genome sequencing and annotation.</title>
        <authorList>
            <consortium name="The Broad Institute Genomics Platform"/>
            <consortium name="The Broad Institute Genome Sequencing Center for Infectious Disease"/>
            <person name="Wu L."/>
            <person name="Ma J."/>
        </authorList>
    </citation>
    <scope>NUCLEOTIDE SEQUENCE [LARGE SCALE GENOMIC DNA]</scope>
    <source>
        <strain evidence="11">CGMCC 4.1622</strain>
    </source>
</reference>
<dbReference type="InterPro" id="IPR029045">
    <property type="entry name" value="ClpP/crotonase-like_dom_sf"/>
</dbReference>
<dbReference type="EC" id="3.4.21.-" evidence="7"/>
<evidence type="ECO:0000256" key="1">
    <source>
        <dbReference type="ARBA" id="ARBA00004496"/>
    </source>
</evidence>
<evidence type="ECO:0000256" key="8">
    <source>
        <dbReference type="SAM" id="MobiDB-lite"/>
    </source>
</evidence>
<gene>
    <name evidence="10" type="ORF">ACFPZF_32390</name>
</gene>
<dbReference type="InterPro" id="IPR028204">
    <property type="entry name" value="Tricorn_C1"/>
</dbReference>
<dbReference type="PANTHER" id="PTHR43253">
    <property type="entry name" value="TRICORN PROTEASE HOMOLOG 2-RELATED"/>
    <property type="match status" value="1"/>
</dbReference>
<dbReference type="InterPro" id="IPR029414">
    <property type="entry name" value="Tricorn_PDZ"/>
</dbReference>
<comment type="caution">
    <text evidence="10">The sequence shown here is derived from an EMBL/GenBank/DDBJ whole genome shotgun (WGS) entry which is preliminary data.</text>
</comment>
<feature type="domain" description="Tail specific protease" evidence="9">
    <location>
        <begin position="855"/>
        <end position="1048"/>
    </location>
</feature>
<dbReference type="Proteomes" id="UP001596066">
    <property type="component" value="Unassembled WGS sequence"/>
</dbReference>
<dbReference type="Gene3D" id="2.120.10.60">
    <property type="entry name" value="Tricorn protease N-terminal domain"/>
    <property type="match status" value="1"/>
</dbReference>
<name>A0ABW0VMB1_9ACTN</name>
<protein>
    <recommendedName>
        <fullName evidence="7">Tricorn protease homolog</fullName>
        <ecNumber evidence="7">3.4.21.-</ecNumber>
    </recommendedName>
</protein>
<sequence length="1099" mass="118087">MVGGDGRLAEPSPAGPLPVARRAGPPNHGGVPGYLRYPHLRGGLLVFTAEDDVWAAPLAEDATVGRAWRISCDRTRVSHPRLSPDGATIAWTSWSALTPEVFTAPAAGGESVRLSYWGSHDTRVRGWLPNGEVLAVTSYHEPFAHYTWAWELPPDGAPPRRLPWGPVSDAQVGAGHTVLLTAAAPHEPAAWKRYRGGATGRLWLDHDQLLPGHRGHLASPLPVGGPDHPRIAFLSDHEGVGNLYSVAPDGTDLRRHTDHATYYAREAATDGTRIVYQHAGDLWLLDGLDAPGPRRLEVPLGGARAGRRPYQVSAANNVKDLTCDATGRAGVINVRGSLYWLTHRDGPARVLADTPGVRCRLPVTLGYTGQVAWVTDAEGEDAVELATLPARDGAEAKPHRIAAGRLGRVLELAASPDGRWLAAAASDGRLLLVQAADGEVTELAASPYGPVSSPAFSPDSQWLTWSQPVAGRSLRSIQLARVDAPERAINVTDGRFEDEHPVFTRDGRFLVFLSWRGFDPVHDVHTGDMSFPLGCRPYLVPLAADTPSPFAAPAEGRPPVGLDPDEATGDGTVRVDERGLTKRLVPFPVIASKYSATAAVRGGVVWLRWPISGALGQTFANPEETSGRPALEFFDLARGKRTTLVDQLDGFAVSGDGSVISVFSAGTLKLHPLAAPGAPLPVDLRRITHTVHPAAEWRQSYHEAARIVRDQFWDAAMCGLDWPELVAQYEPLLDRIAGPDDFADLLRELLGELGTSHAYVTASRRGEGPAIAQQPLGLLGATAHRSPDGRWLVDRILPGESSDPRARAPLAGYGIEGGDELLAVDGRPPDPVRGPTPLLAGTGGTTVELTLRSGDRVRRIAVTPLTDERPIRYQDWVAKRRKLVREFSNGVCGYLHIPDLGGSGWAQFNRDLRRELDRPALVLDVRGNAGGNVSELVLEKLARRVLAWDFTRGRQPVRWPRDAPRGPVVALADHATSSDGDVIIGAIKALGLGPVLGTRTWGGVVGMAGRHALGDGTQISVPKTASWFTGGVGFSVENHGVDPDVEVIRSPHDWARGEHTELTAAVRLALELLAAHPAAEPPRTDTPRPNLRRPPLPPR</sequence>
<dbReference type="InterPro" id="IPR015943">
    <property type="entry name" value="WD40/YVTN_repeat-like_dom_sf"/>
</dbReference>
<comment type="similarity">
    <text evidence="2 7">Belongs to the peptidase S41B family.</text>
</comment>
<dbReference type="EMBL" id="JBHSOC010000088">
    <property type="protein sequence ID" value="MFC5646037.1"/>
    <property type="molecule type" value="Genomic_DNA"/>
</dbReference>
<comment type="subcellular location">
    <subcellularLocation>
        <location evidence="1 7">Cytoplasm</location>
    </subcellularLocation>
</comment>
<keyword evidence="4 7" id="KW-0645">Protease</keyword>
<dbReference type="CDD" id="cd07562">
    <property type="entry name" value="Peptidase_S41_TRI"/>
    <property type="match status" value="1"/>
</dbReference>
<evidence type="ECO:0000256" key="3">
    <source>
        <dbReference type="ARBA" id="ARBA00022490"/>
    </source>
</evidence>
<dbReference type="Pfam" id="PF26550">
    <property type="entry name" value="Tricorn_2nd"/>
    <property type="match status" value="1"/>
</dbReference>
<keyword evidence="6 7" id="KW-0720">Serine protease</keyword>
<dbReference type="SUPFAM" id="SSF50156">
    <property type="entry name" value="PDZ domain-like"/>
    <property type="match status" value="1"/>
</dbReference>
<dbReference type="SMART" id="SM00245">
    <property type="entry name" value="TSPc"/>
    <property type="match status" value="1"/>
</dbReference>
<evidence type="ECO:0000256" key="2">
    <source>
        <dbReference type="ARBA" id="ARBA00008524"/>
    </source>
</evidence>
<dbReference type="Gene3D" id="3.30.750.44">
    <property type="match status" value="1"/>
</dbReference>
<dbReference type="InterPro" id="IPR005151">
    <property type="entry name" value="Tail-specific_protease"/>
</dbReference>
<dbReference type="Gene3D" id="2.30.42.10">
    <property type="match status" value="1"/>
</dbReference>
<evidence type="ECO:0000256" key="6">
    <source>
        <dbReference type="ARBA" id="ARBA00022825"/>
    </source>
</evidence>
<dbReference type="SUPFAM" id="SSF69304">
    <property type="entry name" value="Tricorn protease N-terminal domain"/>
    <property type="match status" value="2"/>
</dbReference>
<dbReference type="Pfam" id="PF14684">
    <property type="entry name" value="Tricorn_C1"/>
    <property type="match status" value="1"/>
</dbReference>
<dbReference type="PANTHER" id="PTHR43253:SF1">
    <property type="entry name" value="TRICORN PROTEASE HOMOLOG 2-RELATED"/>
    <property type="match status" value="1"/>
</dbReference>
<evidence type="ECO:0000256" key="4">
    <source>
        <dbReference type="ARBA" id="ARBA00022670"/>
    </source>
</evidence>
<evidence type="ECO:0000256" key="5">
    <source>
        <dbReference type="ARBA" id="ARBA00022801"/>
    </source>
</evidence>
<dbReference type="PIRSF" id="PIRSF036421">
    <property type="entry name" value="Tricorn_protease"/>
    <property type="match status" value="1"/>
</dbReference>
<dbReference type="InterPro" id="IPR036034">
    <property type="entry name" value="PDZ_sf"/>
</dbReference>
<evidence type="ECO:0000313" key="10">
    <source>
        <dbReference type="EMBL" id="MFC5646037.1"/>
    </source>
</evidence>
<proteinExistence type="inferred from homology"/>
<dbReference type="RefSeq" id="WP_380232301.1">
    <property type="nucleotide sequence ID" value="NZ_BAAAUA010000011.1"/>
</dbReference>
<keyword evidence="5 7" id="KW-0378">Hydrolase</keyword>
<dbReference type="SUPFAM" id="SSF52096">
    <property type="entry name" value="ClpP/crotonase"/>
    <property type="match status" value="1"/>
</dbReference>
<keyword evidence="11" id="KW-1185">Reference proteome</keyword>
<evidence type="ECO:0000259" key="9">
    <source>
        <dbReference type="SMART" id="SM00245"/>
    </source>
</evidence>
<organism evidence="10 11">
    <name type="scientific">Kitasatospora cinereorecta</name>
    <dbReference type="NCBI Taxonomy" id="285560"/>
    <lineage>
        <taxon>Bacteria</taxon>
        <taxon>Bacillati</taxon>
        <taxon>Actinomycetota</taxon>
        <taxon>Actinomycetes</taxon>
        <taxon>Kitasatosporales</taxon>
        <taxon>Streptomycetaceae</taxon>
        <taxon>Kitasatospora</taxon>
    </lineage>
</organism>